<dbReference type="Gene3D" id="2.40.70.10">
    <property type="entry name" value="Acid Proteases"/>
    <property type="match status" value="1"/>
</dbReference>
<feature type="transmembrane region" description="Helical" evidence="2">
    <location>
        <begin position="242"/>
        <end position="261"/>
    </location>
</feature>
<organism evidence="4 5">
    <name type="scientific">Lentithecium fluviatile CBS 122367</name>
    <dbReference type="NCBI Taxonomy" id="1168545"/>
    <lineage>
        <taxon>Eukaryota</taxon>
        <taxon>Fungi</taxon>
        <taxon>Dikarya</taxon>
        <taxon>Ascomycota</taxon>
        <taxon>Pezizomycotina</taxon>
        <taxon>Dothideomycetes</taxon>
        <taxon>Pleosporomycetidae</taxon>
        <taxon>Pleosporales</taxon>
        <taxon>Massarineae</taxon>
        <taxon>Lentitheciaceae</taxon>
        <taxon>Lentithecium</taxon>
    </lineage>
</organism>
<dbReference type="OrthoDB" id="5342093at2759"/>
<dbReference type="AlphaFoldDB" id="A0A6G1JFN1"/>
<keyword evidence="5" id="KW-1185">Reference proteome</keyword>
<proteinExistence type="predicted"/>
<protein>
    <recommendedName>
        <fullName evidence="3">DUF6594 domain-containing protein</fullName>
    </recommendedName>
</protein>
<feature type="region of interest" description="Disordered" evidence="1">
    <location>
        <begin position="496"/>
        <end position="538"/>
    </location>
</feature>
<keyword evidence="2" id="KW-0812">Transmembrane</keyword>
<dbReference type="Proteomes" id="UP000799291">
    <property type="component" value="Unassembled WGS sequence"/>
</dbReference>
<evidence type="ECO:0000256" key="2">
    <source>
        <dbReference type="SAM" id="Phobius"/>
    </source>
</evidence>
<dbReference type="PANTHER" id="PTHR34502:SF5">
    <property type="entry name" value="DUF6594 DOMAIN-CONTAINING PROTEIN"/>
    <property type="match status" value="1"/>
</dbReference>
<feature type="transmembrane region" description="Helical" evidence="2">
    <location>
        <begin position="211"/>
        <end position="235"/>
    </location>
</feature>
<evidence type="ECO:0000313" key="4">
    <source>
        <dbReference type="EMBL" id="KAF2689276.1"/>
    </source>
</evidence>
<dbReference type="CDD" id="cd00303">
    <property type="entry name" value="retropepsin_like"/>
    <property type="match status" value="1"/>
</dbReference>
<evidence type="ECO:0000256" key="1">
    <source>
        <dbReference type="SAM" id="MobiDB-lite"/>
    </source>
</evidence>
<dbReference type="Pfam" id="PF20237">
    <property type="entry name" value="DUF6594"/>
    <property type="match status" value="1"/>
</dbReference>
<dbReference type="EMBL" id="MU005572">
    <property type="protein sequence ID" value="KAF2689276.1"/>
    <property type="molecule type" value="Genomic_DNA"/>
</dbReference>
<feature type="region of interest" description="Disordered" evidence="1">
    <location>
        <begin position="472"/>
        <end position="491"/>
    </location>
</feature>
<sequence length="572" mass="63913">MTDSFIQNIQDGYPGLSRFMGPNFDQGLGIFKRFGDLNCRNLLYMQAELLCLDEELRVLTLVDHNGPDSTRATYARNVWNMRKDAKSLQWAKILELRWKLNAYNNALLQQAQIAKLDTANQYDLNSLLHWLEDKNGGNGFLYGVEAGAWNENDLADLITIASRASNDGFMRWLEEKIIPRLPPFALRLWKQPIRGSEGVGVARCNLSLLNALGRIVTVFLAATVPSVAVLALYLIKSLEYRLCAVAAFSTCFAIVLAVFTTSRSVEIFTATAAFASVQVVFLELNILGDTLSGYIRKSTLETFLRGKYPQVQDFGIAGELRLIRSAEHGEAKQLASQYVAWVPEPQKANNFLLDVHLENEYGVTTPLQAQVDTGANSLFIDHAKADQLGLEIQRHGNDLDVVAANNTRIDIVGQIHPVWYPGSTGQRLCDPFFVVQNLPYDVIIGRSRWNEVLPHLSPEVLASVLRRPPNYATPSAKLSLPPTSYSDTLRGRPRSYAIDYGPSHSRTTTNQSRDHHSYAARTYSDVSSSSEDTESNSTPWGTWTWSAAHSNYYRSRLCGNGHIEYEWAVAQG</sequence>
<accession>A0A6G1JFN1</accession>
<name>A0A6G1JFN1_9PLEO</name>
<keyword evidence="2" id="KW-1133">Transmembrane helix</keyword>
<dbReference type="InterPro" id="IPR021109">
    <property type="entry name" value="Peptidase_aspartic_dom_sf"/>
</dbReference>
<dbReference type="InterPro" id="IPR046529">
    <property type="entry name" value="DUF6594"/>
</dbReference>
<dbReference type="PANTHER" id="PTHR34502">
    <property type="entry name" value="DUF6594 DOMAIN-CONTAINING PROTEIN-RELATED"/>
    <property type="match status" value="1"/>
</dbReference>
<reference evidence="4" key="1">
    <citation type="journal article" date="2020" name="Stud. Mycol.">
        <title>101 Dothideomycetes genomes: a test case for predicting lifestyles and emergence of pathogens.</title>
        <authorList>
            <person name="Haridas S."/>
            <person name="Albert R."/>
            <person name="Binder M."/>
            <person name="Bloem J."/>
            <person name="Labutti K."/>
            <person name="Salamov A."/>
            <person name="Andreopoulos B."/>
            <person name="Baker S."/>
            <person name="Barry K."/>
            <person name="Bills G."/>
            <person name="Bluhm B."/>
            <person name="Cannon C."/>
            <person name="Castanera R."/>
            <person name="Culley D."/>
            <person name="Daum C."/>
            <person name="Ezra D."/>
            <person name="Gonzalez J."/>
            <person name="Henrissat B."/>
            <person name="Kuo A."/>
            <person name="Liang C."/>
            <person name="Lipzen A."/>
            <person name="Lutzoni F."/>
            <person name="Magnuson J."/>
            <person name="Mondo S."/>
            <person name="Nolan M."/>
            <person name="Ohm R."/>
            <person name="Pangilinan J."/>
            <person name="Park H.-J."/>
            <person name="Ramirez L."/>
            <person name="Alfaro M."/>
            <person name="Sun H."/>
            <person name="Tritt A."/>
            <person name="Yoshinaga Y."/>
            <person name="Zwiers L.-H."/>
            <person name="Turgeon B."/>
            <person name="Goodwin S."/>
            <person name="Spatafora J."/>
            <person name="Crous P."/>
            <person name="Grigoriev I."/>
        </authorList>
    </citation>
    <scope>NUCLEOTIDE SEQUENCE</scope>
    <source>
        <strain evidence="4">CBS 122367</strain>
    </source>
</reference>
<gene>
    <name evidence="4" type="ORF">K458DRAFT_400068</name>
</gene>
<keyword evidence="2" id="KW-0472">Membrane</keyword>
<feature type="domain" description="DUF6594" evidence="3">
    <location>
        <begin position="13"/>
        <end position="279"/>
    </location>
</feature>
<feature type="compositionally biased region" description="Low complexity" evidence="1">
    <location>
        <begin position="524"/>
        <end position="538"/>
    </location>
</feature>
<evidence type="ECO:0000259" key="3">
    <source>
        <dbReference type="Pfam" id="PF20237"/>
    </source>
</evidence>
<evidence type="ECO:0000313" key="5">
    <source>
        <dbReference type="Proteomes" id="UP000799291"/>
    </source>
</evidence>